<dbReference type="Pfam" id="PF23367">
    <property type="entry name" value="DUF7091"/>
    <property type="match status" value="1"/>
</dbReference>
<proteinExistence type="predicted"/>
<name>A0ABD5W2F9_9EURY</name>
<dbReference type="GeneID" id="76630089"/>
<keyword evidence="2" id="KW-1185">Reference proteome</keyword>
<dbReference type="InterPro" id="IPR055517">
    <property type="entry name" value="DUF7091"/>
</dbReference>
<evidence type="ECO:0000313" key="2">
    <source>
        <dbReference type="Proteomes" id="UP001596445"/>
    </source>
</evidence>
<dbReference type="AlphaFoldDB" id="A0ABD5W2F9"/>
<dbReference type="RefSeq" id="WP_267163925.1">
    <property type="nucleotide sequence ID" value="NZ_CP112972.1"/>
</dbReference>
<comment type="caution">
    <text evidence="1">The sequence shown here is derived from an EMBL/GenBank/DDBJ whole genome shotgun (WGS) entry which is preliminary data.</text>
</comment>
<protein>
    <submittedName>
        <fullName evidence="1">Uncharacterized protein</fullName>
    </submittedName>
</protein>
<reference evidence="1 2" key="1">
    <citation type="journal article" date="2019" name="Int. J. Syst. Evol. Microbiol.">
        <title>The Global Catalogue of Microorganisms (GCM) 10K type strain sequencing project: providing services to taxonomists for standard genome sequencing and annotation.</title>
        <authorList>
            <consortium name="The Broad Institute Genomics Platform"/>
            <consortium name="The Broad Institute Genome Sequencing Center for Infectious Disease"/>
            <person name="Wu L."/>
            <person name="Ma J."/>
        </authorList>
    </citation>
    <scope>NUCLEOTIDE SEQUENCE [LARGE SCALE GENOMIC DNA]</scope>
    <source>
        <strain evidence="1 2">JCM 30072</strain>
    </source>
</reference>
<evidence type="ECO:0000313" key="1">
    <source>
        <dbReference type="EMBL" id="MFC7058127.1"/>
    </source>
</evidence>
<dbReference type="Proteomes" id="UP001596445">
    <property type="component" value="Unassembled WGS sequence"/>
</dbReference>
<sequence>MTDGDRLARFLQTKLKDAGRQYEQVRREFQLGKYETDLPTDDQGRVRIVCRRHAEKRAVGLDGDGRPTCYDADHPDCESCVDDIDEERIETW</sequence>
<dbReference type="EMBL" id="JBHSZI010000001">
    <property type="protein sequence ID" value="MFC7058127.1"/>
    <property type="molecule type" value="Genomic_DNA"/>
</dbReference>
<organism evidence="1 2">
    <name type="scientific">Halovenus salina</name>
    <dbReference type="NCBI Taxonomy" id="1510225"/>
    <lineage>
        <taxon>Archaea</taxon>
        <taxon>Methanobacteriati</taxon>
        <taxon>Methanobacteriota</taxon>
        <taxon>Stenosarchaea group</taxon>
        <taxon>Halobacteria</taxon>
        <taxon>Halobacteriales</taxon>
        <taxon>Haloarculaceae</taxon>
        <taxon>Halovenus</taxon>
    </lineage>
</organism>
<gene>
    <name evidence="1" type="ORF">ACFQQG_07995</name>
</gene>
<accession>A0ABD5W2F9</accession>